<keyword evidence="1" id="KW-0472">Membrane</keyword>
<keyword evidence="3" id="KW-1185">Reference proteome</keyword>
<dbReference type="EMBL" id="JAPOHD010000005">
    <property type="protein sequence ID" value="MCY1719064.1"/>
    <property type="molecule type" value="Genomic_DNA"/>
</dbReference>
<evidence type="ECO:0000256" key="1">
    <source>
        <dbReference type="SAM" id="Phobius"/>
    </source>
</evidence>
<comment type="caution">
    <text evidence="2">The sequence shown here is derived from an EMBL/GenBank/DDBJ whole genome shotgun (WGS) entry which is preliminary data.</text>
</comment>
<name>A0A9X3F1Z8_9BACT</name>
<dbReference type="RefSeq" id="WP_343331401.1">
    <property type="nucleotide sequence ID" value="NZ_JAPOHD010000005.1"/>
</dbReference>
<protein>
    <recommendedName>
        <fullName evidence="4">Anti-sigma factor</fullName>
    </recommendedName>
</protein>
<feature type="transmembrane region" description="Helical" evidence="1">
    <location>
        <begin position="49"/>
        <end position="71"/>
    </location>
</feature>
<keyword evidence="1" id="KW-1133">Transmembrane helix</keyword>
<reference evidence="2" key="1">
    <citation type="submission" date="2022-11" db="EMBL/GenBank/DDBJ databases">
        <title>Marilongibacter aestuarii gen. nov., sp. nov., isolated from tidal flat sediment.</title>
        <authorList>
            <person name="Jiayan W."/>
        </authorList>
    </citation>
    <scope>NUCLEOTIDE SEQUENCE</scope>
    <source>
        <strain evidence="2">Z1-6</strain>
    </source>
</reference>
<organism evidence="2 3">
    <name type="scientific">Draconibacterium aestuarii</name>
    <dbReference type="NCBI Taxonomy" id="2998507"/>
    <lineage>
        <taxon>Bacteria</taxon>
        <taxon>Pseudomonadati</taxon>
        <taxon>Bacteroidota</taxon>
        <taxon>Bacteroidia</taxon>
        <taxon>Marinilabiliales</taxon>
        <taxon>Prolixibacteraceae</taxon>
        <taxon>Draconibacterium</taxon>
    </lineage>
</organism>
<evidence type="ECO:0000313" key="2">
    <source>
        <dbReference type="EMBL" id="MCY1719064.1"/>
    </source>
</evidence>
<dbReference type="AlphaFoldDB" id="A0A9X3F1Z8"/>
<evidence type="ECO:0008006" key="4">
    <source>
        <dbReference type="Google" id="ProtNLM"/>
    </source>
</evidence>
<evidence type="ECO:0000313" key="3">
    <source>
        <dbReference type="Proteomes" id="UP001145087"/>
    </source>
</evidence>
<keyword evidence="1" id="KW-0812">Transmembrane</keyword>
<sequence>MEEKDYIDDIILKNIEKLNDNEPMEGHFARFEAKLNAQNRKKKRISFNAAWKVAAAVIFVLLAGNQVYIYFSPNGQGIISQKNTTSTISLASVSNEYREVEFYYTSSINTGLEQWNKLNEAGLITEDEQAMMNEELTEFDKLYKSLQEDLQANPNDDRVINAMLEYYRAKLSVINIIVDKLEEVQQRKEIDSADLTDI</sequence>
<proteinExistence type="predicted"/>
<dbReference type="Proteomes" id="UP001145087">
    <property type="component" value="Unassembled WGS sequence"/>
</dbReference>
<gene>
    <name evidence="2" type="ORF">OU798_01835</name>
</gene>
<accession>A0A9X3F1Z8</accession>